<dbReference type="KEGG" id="asoc:CB4_02725"/>
<reference evidence="1 2" key="1">
    <citation type="submission" date="2015-12" db="EMBL/GenBank/DDBJ databases">
        <title>Genome sequence of Aneurinibacillus soli.</title>
        <authorList>
            <person name="Lee J.S."/>
            <person name="Lee K.C."/>
            <person name="Kim K.K."/>
            <person name="Lee B.W."/>
        </authorList>
    </citation>
    <scope>NUCLEOTIDE SEQUENCE [LARGE SCALE GENOMIC DNA]</scope>
    <source>
        <strain evidence="1 2">CB4</strain>
    </source>
</reference>
<dbReference type="InterPro" id="IPR008928">
    <property type="entry name" value="6-hairpin_glycosidase_sf"/>
</dbReference>
<dbReference type="Gene3D" id="1.50.10.10">
    <property type="match status" value="1"/>
</dbReference>
<dbReference type="Proteomes" id="UP000217696">
    <property type="component" value="Chromosome"/>
</dbReference>
<dbReference type="InterPro" id="IPR012341">
    <property type="entry name" value="6hp_glycosidase-like_sf"/>
</dbReference>
<name>A0A0U5BAB4_9BACL</name>
<dbReference type="SUPFAM" id="SSF48208">
    <property type="entry name" value="Six-hairpin glycosidases"/>
    <property type="match status" value="1"/>
</dbReference>
<accession>A0A0U5BAB4</accession>
<gene>
    <name evidence="1" type="ORF">CB4_02725</name>
</gene>
<dbReference type="AlphaFoldDB" id="A0A0U5BAB4"/>
<dbReference type="EMBL" id="AP017312">
    <property type="protein sequence ID" value="BAU28550.1"/>
    <property type="molecule type" value="Genomic_DNA"/>
</dbReference>
<dbReference type="RefSeq" id="WP_096466296.1">
    <property type="nucleotide sequence ID" value="NZ_AP017312.1"/>
</dbReference>
<proteinExistence type="predicted"/>
<sequence>MKRKWFLFTVLIVLVSLVGIFLFMKKTHPLVQRTVVSKYSEGDSLIHAYPNDAQSQVLSESVGLYMKYLLMEHDADAFDQQAQHLKERFIVKRGQNTFIQWVLGPDTSANALIDDVRIIHALNEGAKQFHKKEYQELATIVASSIERSQKKDGFYVDYVEWHYNQTASRITLSYLTPEFFKSLSQAQKNQKLLKNVSSQSVFFPEYYDLEDKQFKSAPDVHMIDQVLIAMNRESFGISSPTFEKWIISEWTSHKKIMGQYDRKSLKPSVSYESLSVYAYIATYFHLIGQESLAKEVEQRADVMARSGVLNQAHFFDYILFETMKKSLPDSGRLFV</sequence>
<dbReference type="GO" id="GO:0005975">
    <property type="term" value="P:carbohydrate metabolic process"/>
    <property type="evidence" value="ECO:0007669"/>
    <property type="project" value="InterPro"/>
</dbReference>
<evidence type="ECO:0000313" key="2">
    <source>
        <dbReference type="Proteomes" id="UP000217696"/>
    </source>
</evidence>
<dbReference type="OrthoDB" id="1779554at2"/>
<keyword evidence="2" id="KW-1185">Reference proteome</keyword>
<evidence type="ECO:0000313" key="1">
    <source>
        <dbReference type="EMBL" id="BAU28550.1"/>
    </source>
</evidence>
<protein>
    <submittedName>
        <fullName evidence="1">Uncharacterized protein</fullName>
    </submittedName>
</protein>
<organism evidence="1 2">
    <name type="scientific">Aneurinibacillus soli</name>
    <dbReference type="NCBI Taxonomy" id="1500254"/>
    <lineage>
        <taxon>Bacteria</taxon>
        <taxon>Bacillati</taxon>
        <taxon>Bacillota</taxon>
        <taxon>Bacilli</taxon>
        <taxon>Bacillales</taxon>
        <taxon>Paenibacillaceae</taxon>
        <taxon>Aneurinibacillus group</taxon>
        <taxon>Aneurinibacillus</taxon>
    </lineage>
</organism>